<reference evidence="7 8" key="1">
    <citation type="submission" date="2023-08" db="EMBL/GenBank/DDBJ databases">
        <title>Arthrobacter horti sp. nov., isolated from forest soil.</title>
        <authorList>
            <person name="Park M."/>
        </authorList>
    </citation>
    <scope>NUCLEOTIDE SEQUENCE [LARGE SCALE GENOMIC DNA]</scope>
    <source>
        <strain evidence="7 8">YJM1</strain>
    </source>
</reference>
<evidence type="ECO:0000313" key="8">
    <source>
        <dbReference type="Proteomes" id="UP001232725"/>
    </source>
</evidence>
<feature type="transmembrane region" description="Helical" evidence="5">
    <location>
        <begin position="117"/>
        <end position="137"/>
    </location>
</feature>
<evidence type="ECO:0000256" key="2">
    <source>
        <dbReference type="ARBA" id="ARBA00022692"/>
    </source>
</evidence>
<proteinExistence type="predicted"/>
<dbReference type="EMBL" id="JAVALS010000002">
    <property type="protein sequence ID" value="MDP5226370.1"/>
    <property type="molecule type" value="Genomic_DNA"/>
</dbReference>
<organism evidence="7 8">
    <name type="scientific">Arthrobacter horti</name>
    <dbReference type="NCBI Taxonomy" id="3068273"/>
    <lineage>
        <taxon>Bacteria</taxon>
        <taxon>Bacillati</taxon>
        <taxon>Actinomycetota</taxon>
        <taxon>Actinomycetes</taxon>
        <taxon>Micrococcales</taxon>
        <taxon>Micrococcaceae</taxon>
        <taxon>Arthrobacter</taxon>
    </lineage>
</organism>
<keyword evidence="8" id="KW-1185">Reference proteome</keyword>
<sequence>MIVLLSLPFILAAVLVVSGIAKLRQPDDLEGWAELGVPVALRRSWLLRLHPWAELALTAGLLLLGGALGAVVALAVVLLMAAYLWLVVRALHSHADTSCACFGERTPVTRMTVLRNAWLLAVSLATLGSIWAVPALGGTARAVLGGAPVSPLEAVLSAAVAAVTTYLVVRQEPRTAPLPTAAPHAGDIELKYIRPRVPSISMQLGDGSTANIRDLVQFSPILLLSVNEGCRPCVQTIGRVPAWRALLPGVEVRLLTALTPEQSSVTERTAPQSLHDPGQHLRRSIAEWAMPTALLLGADGYIVGEPVTGYDEIAEFVVDIAESLTGERPGDTQVHGVVEPA</sequence>
<protein>
    <submittedName>
        <fullName evidence="7">MauE/DoxX family redox-associated membrane protein</fullName>
    </submittedName>
</protein>
<name>A0ABT9IMN1_9MICC</name>
<keyword evidence="4 5" id="KW-0472">Membrane</keyword>
<evidence type="ECO:0000313" key="7">
    <source>
        <dbReference type="EMBL" id="MDP5226370.1"/>
    </source>
</evidence>
<evidence type="ECO:0000256" key="1">
    <source>
        <dbReference type="ARBA" id="ARBA00004141"/>
    </source>
</evidence>
<gene>
    <name evidence="7" type="ORF">Q9R02_04280</name>
</gene>
<evidence type="ECO:0000256" key="3">
    <source>
        <dbReference type="ARBA" id="ARBA00022989"/>
    </source>
</evidence>
<keyword evidence="2 5" id="KW-0812">Transmembrane</keyword>
<evidence type="ECO:0000259" key="6">
    <source>
        <dbReference type="Pfam" id="PF07291"/>
    </source>
</evidence>
<comment type="caution">
    <text evidence="7">The sequence shown here is derived from an EMBL/GenBank/DDBJ whole genome shotgun (WGS) entry which is preliminary data.</text>
</comment>
<feature type="domain" description="Methylamine utilisation protein MauE" evidence="6">
    <location>
        <begin position="3"/>
        <end position="126"/>
    </location>
</feature>
<evidence type="ECO:0000256" key="4">
    <source>
        <dbReference type="ARBA" id="ARBA00023136"/>
    </source>
</evidence>
<feature type="transmembrane region" description="Helical" evidence="5">
    <location>
        <begin position="55"/>
        <end position="88"/>
    </location>
</feature>
<comment type="subcellular location">
    <subcellularLocation>
        <location evidence="1">Membrane</location>
        <topology evidence="1">Multi-pass membrane protein</topology>
    </subcellularLocation>
</comment>
<dbReference type="InterPro" id="IPR009908">
    <property type="entry name" value="Methylamine_util_MauE"/>
</dbReference>
<keyword evidence="3 5" id="KW-1133">Transmembrane helix</keyword>
<dbReference type="Proteomes" id="UP001232725">
    <property type="component" value="Unassembled WGS sequence"/>
</dbReference>
<accession>A0ABT9IMN1</accession>
<evidence type="ECO:0000256" key="5">
    <source>
        <dbReference type="SAM" id="Phobius"/>
    </source>
</evidence>
<dbReference type="Pfam" id="PF07291">
    <property type="entry name" value="MauE"/>
    <property type="match status" value="1"/>
</dbReference>